<dbReference type="SUPFAM" id="SSF52777">
    <property type="entry name" value="CoA-dependent acyltransferases"/>
    <property type="match status" value="1"/>
</dbReference>
<dbReference type="Pfam" id="PF00364">
    <property type="entry name" value="Biotin_lipoyl"/>
    <property type="match status" value="1"/>
</dbReference>
<dbReference type="CDD" id="cd06849">
    <property type="entry name" value="lipoyl_domain"/>
    <property type="match status" value="1"/>
</dbReference>
<evidence type="ECO:0000256" key="7">
    <source>
        <dbReference type="RuleBase" id="RU003423"/>
    </source>
</evidence>
<reference evidence="12 13" key="1">
    <citation type="submission" date="2023-12" db="EMBL/GenBank/DDBJ databases">
        <title>Whole-genome sequencing of halo(alkali)philic microorganisms from hypersaline lakes.</title>
        <authorList>
            <person name="Sorokin D.Y."/>
            <person name="Merkel A.Y."/>
            <person name="Messina E."/>
            <person name="Yakimov M."/>
        </authorList>
    </citation>
    <scope>NUCLEOTIDE SEQUENCE [LARGE SCALE GENOMIC DNA]</scope>
    <source>
        <strain evidence="12 13">AB-CW1</strain>
    </source>
</reference>
<comment type="similarity">
    <text evidence="2 7">Belongs to the 2-oxoacid dehydrogenase family.</text>
</comment>
<sequence>MSDFRMPSMGADMESGKLVRWKIRPGDRVKRGQVVAAVETAKAVLDIEVFEDGTVRELLVEEGSEVPVGELLARIDGDEQTAGETAEAATAPRPRKAAPERAGPDDSHLPRKPAQPTRPGPGHESRPAASPAARRQARQRGLELSRLRGSGPNGAVLVRDLDQADDRTAAAPSQGFEPEAMRSAIATTMSRAKREIPHFYLSQQVDLNTAEQWLENWNHDRPPAERLLMAGLFIRATALALARFGELNGHYGPDGFRPSSDIHLGLAIHLRGGGLVAPAILHADRMSLGEITAAMQDLVQRARRGGLRGSEFNQGTATVTSLGERGVDRVIGVIQPPQVAMIGFGRPRPRPVAIDDALAVHATVDISLAADHRVCDGHVGARFLNDIDQRLQHPEGL</sequence>
<accession>A0AAP6MMN9</accession>
<dbReference type="InterPro" id="IPR004167">
    <property type="entry name" value="PSBD"/>
</dbReference>
<feature type="domain" description="Peripheral subunit-binding (PSBD)" evidence="10">
    <location>
        <begin position="128"/>
        <end position="165"/>
    </location>
</feature>
<dbReference type="SUPFAM" id="SSF47005">
    <property type="entry name" value="Peripheral subunit-binding domain of 2-oxo acid dehydrogenase complex"/>
    <property type="match status" value="1"/>
</dbReference>
<dbReference type="GO" id="GO:0016407">
    <property type="term" value="F:acetyltransferase activity"/>
    <property type="evidence" value="ECO:0007669"/>
    <property type="project" value="TreeGrafter"/>
</dbReference>
<feature type="region of interest" description="Disordered" evidence="8">
    <location>
        <begin position="75"/>
        <end position="156"/>
    </location>
</feature>
<dbReference type="EMBL" id="JAYGII010000017">
    <property type="protein sequence ID" value="MEA5445931.1"/>
    <property type="molecule type" value="Genomic_DNA"/>
</dbReference>
<dbReference type="Gene3D" id="4.10.320.10">
    <property type="entry name" value="E3-binding domain"/>
    <property type="match status" value="1"/>
</dbReference>
<dbReference type="Proteomes" id="UP001302316">
    <property type="component" value="Unassembled WGS sequence"/>
</dbReference>
<evidence type="ECO:0000256" key="6">
    <source>
        <dbReference type="ARBA" id="ARBA00023315"/>
    </source>
</evidence>
<dbReference type="PROSITE" id="PS51826">
    <property type="entry name" value="PSBD"/>
    <property type="match status" value="1"/>
</dbReference>
<evidence type="ECO:0000259" key="9">
    <source>
        <dbReference type="PROSITE" id="PS50968"/>
    </source>
</evidence>
<evidence type="ECO:0000256" key="3">
    <source>
        <dbReference type="ARBA" id="ARBA00011484"/>
    </source>
</evidence>
<keyword evidence="5 7" id="KW-0450">Lipoyl</keyword>
<keyword evidence="6 7" id="KW-0012">Acyltransferase</keyword>
<evidence type="ECO:0000256" key="2">
    <source>
        <dbReference type="ARBA" id="ARBA00007317"/>
    </source>
</evidence>
<feature type="domain" description="Lipoyl-binding" evidence="9">
    <location>
        <begin position="1"/>
        <end position="76"/>
    </location>
</feature>
<proteinExistence type="inferred from homology"/>
<comment type="subunit">
    <text evidence="3">Forms a 24-polypeptide structural core with octahedral symmetry.</text>
</comment>
<dbReference type="InterPro" id="IPR000089">
    <property type="entry name" value="Biotin_lipoyl"/>
</dbReference>
<dbReference type="SUPFAM" id="SSF51230">
    <property type="entry name" value="Single hybrid motif"/>
    <property type="match status" value="1"/>
</dbReference>
<dbReference type="PANTHER" id="PTHR43178">
    <property type="entry name" value="DIHYDROLIPOAMIDE ACETYLTRANSFERASE COMPONENT OF PYRUVATE DEHYDROGENASE COMPLEX"/>
    <property type="match status" value="1"/>
</dbReference>
<evidence type="ECO:0000259" key="10">
    <source>
        <dbReference type="PROSITE" id="PS51826"/>
    </source>
</evidence>
<dbReference type="Pfam" id="PF02817">
    <property type="entry name" value="E3_binding"/>
    <property type="match status" value="1"/>
</dbReference>
<feature type="compositionally biased region" description="Low complexity" evidence="8">
    <location>
        <begin position="82"/>
        <end position="92"/>
    </location>
</feature>
<evidence type="ECO:0000256" key="8">
    <source>
        <dbReference type="SAM" id="MobiDB-lite"/>
    </source>
</evidence>
<keyword evidence="4 7" id="KW-0808">Transferase</keyword>
<dbReference type="InterPro" id="IPR011053">
    <property type="entry name" value="Single_hybrid_motif"/>
</dbReference>
<comment type="caution">
    <text evidence="12">The sequence shown here is derived from an EMBL/GenBank/DDBJ whole genome shotgun (WGS) entry which is preliminary data.</text>
</comment>
<evidence type="ECO:0000313" key="11">
    <source>
        <dbReference type="EMBL" id="MEA5445931.1"/>
    </source>
</evidence>
<dbReference type="Pfam" id="PF00198">
    <property type="entry name" value="2-oxoacid_dh"/>
    <property type="match status" value="1"/>
</dbReference>
<dbReference type="RefSeq" id="WP_346051842.1">
    <property type="nucleotide sequence ID" value="NZ_JAYGII010000017.1"/>
</dbReference>
<evidence type="ECO:0000256" key="1">
    <source>
        <dbReference type="ARBA" id="ARBA00001938"/>
    </source>
</evidence>
<dbReference type="GO" id="GO:0031405">
    <property type="term" value="F:lipoic acid binding"/>
    <property type="evidence" value="ECO:0007669"/>
    <property type="project" value="TreeGrafter"/>
</dbReference>
<dbReference type="InterPro" id="IPR023213">
    <property type="entry name" value="CAT-like_dom_sf"/>
</dbReference>
<evidence type="ECO:0000256" key="4">
    <source>
        <dbReference type="ARBA" id="ARBA00022679"/>
    </source>
</evidence>
<protein>
    <recommendedName>
        <fullName evidence="7">Dihydrolipoamide acetyltransferase component of pyruvate dehydrogenase complex</fullName>
        <ecNumber evidence="7">2.3.1.-</ecNumber>
    </recommendedName>
</protein>
<dbReference type="PROSITE" id="PS50968">
    <property type="entry name" value="BIOTINYL_LIPOYL"/>
    <property type="match status" value="1"/>
</dbReference>
<gene>
    <name evidence="11" type="ORF">VCB98_08880</name>
    <name evidence="12" type="ORF">VCB98_10645</name>
</gene>
<evidence type="ECO:0000313" key="12">
    <source>
        <dbReference type="EMBL" id="MEA5446277.1"/>
    </source>
</evidence>
<evidence type="ECO:0000313" key="13">
    <source>
        <dbReference type="Proteomes" id="UP001302316"/>
    </source>
</evidence>
<dbReference type="InterPro" id="IPR003016">
    <property type="entry name" value="2-oxoA_DH_lipoyl-BS"/>
</dbReference>
<dbReference type="GO" id="GO:0005737">
    <property type="term" value="C:cytoplasm"/>
    <property type="evidence" value="ECO:0007669"/>
    <property type="project" value="TreeGrafter"/>
</dbReference>
<name>A0AAP6MMN9_9GAMM</name>
<dbReference type="PROSITE" id="PS00189">
    <property type="entry name" value="LIPOYL"/>
    <property type="match status" value="1"/>
</dbReference>
<dbReference type="Gene3D" id="3.30.559.10">
    <property type="entry name" value="Chloramphenicol acetyltransferase-like domain"/>
    <property type="match status" value="1"/>
</dbReference>
<dbReference type="InterPro" id="IPR050743">
    <property type="entry name" value="2-oxoacid_DH_E2_comp"/>
</dbReference>
<dbReference type="AlphaFoldDB" id="A0AAP6MMN9"/>
<comment type="cofactor">
    <cofactor evidence="1 7">
        <name>(R)-lipoate</name>
        <dbReference type="ChEBI" id="CHEBI:83088"/>
    </cofactor>
</comment>
<feature type="compositionally biased region" description="Basic and acidic residues" evidence="8">
    <location>
        <begin position="97"/>
        <end position="109"/>
    </location>
</feature>
<dbReference type="PANTHER" id="PTHR43178:SF5">
    <property type="entry name" value="LIPOAMIDE ACYLTRANSFERASE COMPONENT OF BRANCHED-CHAIN ALPHA-KETO ACID DEHYDROGENASE COMPLEX, MITOCHONDRIAL"/>
    <property type="match status" value="1"/>
</dbReference>
<organism evidence="12 13">
    <name type="scientific">Natronospira elongata</name>
    <dbReference type="NCBI Taxonomy" id="3110268"/>
    <lineage>
        <taxon>Bacteria</taxon>
        <taxon>Pseudomonadati</taxon>
        <taxon>Pseudomonadota</taxon>
        <taxon>Gammaproteobacteria</taxon>
        <taxon>Natronospirales</taxon>
        <taxon>Natronospiraceae</taxon>
        <taxon>Natronospira</taxon>
    </lineage>
</organism>
<dbReference type="InterPro" id="IPR001078">
    <property type="entry name" value="2-oxoacid_DH_actylTfrase"/>
</dbReference>
<dbReference type="EC" id="2.3.1.-" evidence="7"/>
<evidence type="ECO:0000256" key="5">
    <source>
        <dbReference type="ARBA" id="ARBA00022823"/>
    </source>
</evidence>
<keyword evidence="13" id="KW-1185">Reference proteome</keyword>
<dbReference type="Gene3D" id="2.40.50.100">
    <property type="match status" value="1"/>
</dbReference>
<dbReference type="InterPro" id="IPR036625">
    <property type="entry name" value="E3-bd_dom_sf"/>
</dbReference>
<dbReference type="EMBL" id="JAYGII010000026">
    <property type="protein sequence ID" value="MEA5446277.1"/>
    <property type="molecule type" value="Genomic_DNA"/>
</dbReference>